<dbReference type="eggNOG" id="COG0381">
    <property type="taxonomic scope" value="Bacteria"/>
</dbReference>
<keyword evidence="3" id="KW-1185">Reference proteome</keyword>
<evidence type="ECO:0008006" key="4">
    <source>
        <dbReference type="Google" id="ProtNLM"/>
    </source>
</evidence>
<evidence type="ECO:0000256" key="1">
    <source>
        <dbReference type="SAM" id="MobiDB-lite"/>
    </source>
</evidence>
<reference evidence="2 3" key="1">
    <citation type="submission" date="2014-06" db="EMBL/GenBank/DDBJ databases">
        <title>Draft genome sequence of Paenibacillus sp. MSt1.</title>
        <authorList>
            <person name="Aw Y.K."/>
            <person name="Ong K.S."/>
            <person name="Gan H.M."/>
            <person name="Lee S.M."/>
        </authorList>
    </citation>
    <scope>NUCLEOTIDE SEQUENCE [LARGE SCALE GENOMIC DNA]</scope>
    <source>
        <strain evidence="2 3">MSt1</strain>
    </source>
</reference>
<dbReference type="Pfam" id="PF04464">
    <property type="entry name" value="Glyphos_transf"/>
    <property type="match status" value="1"/>
</dbReference>
<feature type="region of interest" description="Disordered" evidence="1">
    <location>
        <begin position="503"/>
        <end position="522"/>
    </location>
</feature>
<evidence type="ECO:0000313" key="3">
    <source>
        <dbReference type="Proteomes" id="UP000028123"/>
    </source>
</evidence>
<proteinExistence type="predicted"/>
<dbReference type="EMBL" id="JNVM01000006">
    <property type="protein sequence ID" value="KEQ26298.1"/>
    <property type="molecule type" value="Genomic_DNA"/>
</dbReference>
<dbReference type="SUPFAM" id="SSF53756">
    <property type="entry name" value="UDP-Glycosyltransferase/glycogen phosphorylase"/>
    <property type="match status" value="1"/>
</dbReference>
<sequence>MFGGDEFNAHLLLRYGYTHDLFERFSKVVYKGVELPLTLLRPYHVLIRDFIDRKREDESFVERKREQWSFRSMKDVQRQLRRLPLQQEDWGKDASRDMILLCGQYVDFALSELSDRRVLLLHSNPYDLRALQGKSLPSTFEVYSLHEQLLRSSAPQQARAELFALIDEALAAPGGAAEHEIFSMPRFPEWMRSCIGQGIVLVDLLEGVLKQYPVGAIMDHSELIYPGSILSLLARSYGLSFINVQNHLTSDASMIPTRATHYAVWGPSMAQWLVERGIDASSIVQVGSLRLEHNDRRIQKTREQLLHECCTKQKQKLKQAPFVLVYTTESYPESINFTVMKWMKKLVRMIPDVQVIVRPHPSDKLSYESFVSERIHLAPSGYDLQDILNASDCVATISSTTAIEGAMLKKGIIVLQPELPYDYHINYNGYPYFLDRGQAGPVVHSARELVDCIAALLSREGEPEAVVQAGQKFLRQMLFTDDRTPSQRMGELVKRLLDDESRQASIRTEEPNHASTNESLLPGVEGKRMADLNTIRISLKDFLIMELHTLNVAEEVTNLLAAKVREDQIITNQDIKLVKNLRILVDSYTNTIENQK</sequence>
<accession>A0A081P6H5</accession>
<dbReference type="RefSeq" id="WP_036678607.1">
    <property type="nucleotide sequence ID" value="NZ_JNVM01000006.1"/>
</dbReference>
<dbReference type="InterPro" id="IPR007554">
    <property type="entry name" value="Glycerophosphate_synth"/>
</dbReference>
<gene>
    <name evidence="2" type="ORF">ET33_30970</name>
</gene>
<feature type="compositionally biased region" description="Basic and acidic residues" evidence="1">
    <location>
        <begin position="503"/>
        <end position="512"/>
    </location>
</feature>
<name>A0A081P6H5_9BACL</name>
<dbReference type="GO" id="GO:0016020">
    <property type="term" value="C:membrane"/>
    <property type="evidence" value="ECO:0007669"/>
    <property type="project" value="InterPro"/>
</dbReference>
<dbReference type="Proteomes" id="UP000028123">
    <property type="component" value="Unassembled WGS sequence"/>
</dbReference>
<dbReference type="AlphaFoldDB" id="A0A081P6H5"/>
<protein>
    <recommendedName>
        <fullName evidence="4">UDP-N-acetylglucosamine 2-epimerase domain-containing protein</fullName>
    </recommendedName>
</protein>
<dbReference type="GO" id="GO:0047355">
    <property type="term" value="F:CDP-glycerol glycerophosphotransferase activity"/>
    <property type="evidence" value="ECO:0007669"/>
    <property type="project" value="InterPro"/>
</dbReference>
<dbReference type="Gene3D" id="3.40.50.12580">
    <property type="match status" value="1"/>
</dbReference>
<dbReference type="OrthoDB" id="2525323at2"/>
<evidence type="ECO:0000313" key="2">
    <source>
        <dbReference type="EMBL" id="KEQ26298.1"/>
    </source>
</evidence>
<organism evidence="2 3">
    <name type="scientific">Paenibacillus tyrfis</name>
    <dbReference type="NCBI Taxonomy" id="1501230"/>
    <lineage>
        <taxon>Bacteria</taxon>
        <taxon>Bacillati</taxon>
        <taxon>Bacillota</taxon>
        <taxon>Bacilli</taxon>
        <taxon>Bacillales</taxon>
        <taxon>Paenibacillaceae</taxon>
        <taxon>Paenibacillus</taxon>
    </lineage>
</organism>
<comment type="caution">
    <text evidence="2">The sequence shown here is derived from an EMBL/GenBank/DDBJ whole genome shotgun (WGS) entry which is preliminary data.</text>
</comment>
<dbReference type="InterPro" id="IPR043148">
    <property type="entry name" value="TagF_C"/>
</dbReference>